<evidence type="ECO:0000313" key="3">
    <source>
        <dbReference type="Proteomes" id="UP000285084"/>
    </source>
</evidence>
<dbReference type="VEuPathDB" id="FungiDB:FOMG_06037"/>
<dbReference type="SUPFAM" id="SSF49785">
    <property type="entry name" value="Galactose-binding domain-like"/>
    <property type="match status" value="1"/>
</dbReference>
<reference evidence="2 3" key="1">
    <citation type="journal article" date="2018" name="Sci. Rep.">
        <title>Characterisation of pathogen-specific regions and novel effector candidates in Fusarium oxysporum f. sp. cepae.</title>
        <authorList>
            <person name="Armitage A.D."/>
            <person name="Taylor A."/>
            <person name="Sobczyk M.K."/>
            <person name="Baxter L."/>
            <person name="Greenfield B.P."/>
            <person name="Bates H.J."/>
            <person name="Wilson F."/>
            <person name="Jackson A.C."/>
            <person name="Ott S."/>
            <person name="Harrison R.J."/>
            <person name="Clarkson J.P."/>
        </authorList>
    </citation>
    <scope>NUCLEOTIDE SEQUENCE [LARGE SCALE GENOMIC DNA]</scope>
    <source>
        <strain evidence="2 3">Fo_A13</strain>
    </source>
</reference>
<proteinExistence type="predicted"/>
<dbReference type="Pfam" id="PF17132">
    <property type="entry name" value="Glyco_hydro_106"/>
    <property type="match status" value="1"/>
</dbReference>
<dbReference type="AlphaFoldDB" id="A0A420MET4"/>
<protein>
    <recommendedName>
        <fullName evidence="4">Secreted protein</fullName>
    </recommendedName>
</protein>
<name>A0A420MET4_FUSOX</name>
<feature type="chain" id="PRO_5019546002" description="Secreted protein" evidence="1">
    <location>
        <begin position="31"/>
        <end position="1060"/>
    </location>
</feature>
<dbReference type="Gene3D" id="2.60.120.260">
    <property type="entry name" value="Galactose-binding domain-like"/>
    <property type="match status" value="1"/>
</dbReference>
<keyword evidence="1" id="KW-0732">Signal</keyword>
<feature type="signal peptide" evidence="1">
    <location>
        <begin position="1"/>
        <end position="30"/>
    </location>
</feature>
<gene>
    <name evidence="2" type="ORF">BFJ69_g15286</name>
</gene>
<evidence type="ECO:0000256" key="1">
    <source>
        <dbReference type="SAM" id="SignalP"/>
    </source>
</evidence>
<dbReference type="VEuPathDB" id="FungiDB:FOXG_15251"/>
<dbReference type="PANTHER" id="PTHR36848">
    <property type="entry name" value="DNA-BINDING PROTEIN (PUTATIVE SECRETED PROTEIN)-RELATED"/>
    <property type="match status" value="1"/>
</dbReference>
<dbReference type="VEuPathDB" id="FungiDB:HZS61_009097"/>
<dbReference type="VEuPathDB" id="FungiDB:FOIG_13619"/>
<dbReference type="Proteomes" id="UP000285084">
    <property type="component" value="Unassembled WGS sequence"/>
</dbReference>
<dbReference type="InterPro" id="IPR008979">
    <property type="entry name" value="Galactose-bd-like_sf"/>
</dbReference>
<organism evidence="2 3">
    <name type="scientific">Fusarium oxysporum</name>
    <name type="common">Fusarium vascular wilt</name>
    <dbReference type="NCBI Taxonomy" id="5507"/>
    <lineage>
        <taxon>Eukaryota</taxon>
        <taxon>Fungi</taxon>
        <taxon>Dikarya</taxon>
        <taxon>Ascomycota</taxon>
        <taxon>Pezizomycotina</taxon>
        <taxon>Sordariomycetes</taxon>
        <taxon>Hypocreomycetidae</taxon>
        <taxon>Hypocreales</taxon>
        <taxon>Nectriaceae</taxon>
        <taxon>Fusarium</taxon>
        <taxon>Fusarium oxysporum species complex</taxon>
    </lineage>
</organism>
<sequence>MIDLIMPLLSGQLMLFGLLAALIAVRPSSGLPRDHLDALVNAAVDAGTFQNPSVNVRPRFRYWTPDASADPDYLRSDVSTVGAVGAGGFELLGYYLYGGTPEGTGNFSPVDWSIYGWGTPAWRDQLNVVAQAHRDNGLIMDFAMGPNQGQGVPAEPGIDGLAWDLYPYNLSIPVGSSFDGVIPGIDRWGLKALQAVVTGLVTDKRNVTIPYEVGLAGAGLSGALNSTGVYPALPGSNGAPNRTQVVLSSDSLQVHTEDVAPDGRLSFHCPSDEAGIECNLFVIYLIHSDYRAQASPSDIGGPQTIPQTFLQNGSWAVDHFSAAGARVITDFWEHHLLTNGTRELLMEVGNYGWEDSIEIRNNVYWTKALPAVFSAEHGYDVTRWLPILFHQNRLGFGGEPPVWWVTDEDDAGNNHIADYRSTLGHLYNIYLKTLNRWANEYLDVQFSAQPAYNLPIDMLGSIPHIDAPECESLGFNHLVDGYRYFNGPANLAGKRVISTECGANSWDGYQQTIPELLWDVKRSIAGGMNQFVFHGYVYSGPYGNTSWPGFTPFWGSVSEMHGPRQPGWEVGYSDAMNYTARLSYIFQSGVPRVDLAFYMKITTFPGIRPNYIPTDLEQAGYSYEYISPDNFNLPEAYVEDGIFAPERQGFKAMIIRANDSMTPYGVQKLAQYAHAGLPMVFSGGMPDDRYLLTSNSSEKDVVRKILESLTSLPNVHIVPFEGLADAIASLGITPNAKVSADAIWWTRWRRDDAKRMDYVFLSNVASFASMGTGFSEGTVEFASKGIPYTFDAWTGEQIPITNYTQSENSTTIFFRLAGNQTSIVAFSDFPLPNITIPFVHATSGGSGILDFAVSERGGLVVKSGSQGSNTTIRVTTSDGKTHHVLPCVAKPITLSNWTLIVESWHPSPNLSDITFTEKRNSTYHLGTLSSWQDIPVLQNISGRGFYSTTFTWNHPLGKTGAIINFGAVFHTLRVSVNGHQLPPLDPTLAKVDISRYLVDGLNCVEAVVSTTLVNALKPIAMKLENSGTTGTVQALASLQDYGLLMPVVVMPYRKTVLGAE</sequence>
<comment type="caution">
    <text evidence="2">The sequence shown here is derived from an EMBL/GenBank/DDBJ whole genome shotgun (WGS) entry which is preliminary data.</text>
</comment>
<dbReference type="PANTHER" id="PTHR36848:SF2">
    <property type="entry name" value="SECRETED PROTEIN"/>
    <property type="match status" value="1"/>
</dbReference>
<accession>A0A420MET4</accession>
<dbReference type="EMBL" id="MRCX01000281">
    <property type="protein sequence ID" value="RKK66570.1"/>
    <property type="molecule type" value="Genomic_DNA"/>
</dbReference>
<dbReference type="VEuPathDB" id="FungiDB:FOC1_g10002885"/>
<dbReference type="VEuPathDB" id="FungiDB:FOZG_06187"/>
<dbReference type="InterPro" id="IPR053161">
    <property type="entry name" value="Ulvan_degrading_GH"/>
</dbReference>
<evidence type="ECO:0000313" key="2">
    <source>
        <dbReference type="EMBL" id="RKK66570.1"/>
    </source>
</evidence>
<evidence type="ECO:0008006" key="4">
    <source>
        <dbReference type="Google" id="ProtNLM"/>
    </source>
</evidence>